<dbReference type="InterPro" id="IPR004330">
    <property type="entry name" value="FAR1_DNA_bnd_dom"/>
</dbReference>
<organism evidence="4 5">
    <name type="scientific">Rubus argutus</name>
    <name type="common">Southern blackberry</name>
    <dbReference type="NCBI Taxonomy" id="59490"/>
    <lineage>
        <taxon>Eukaryota</taxon>
        <taxon>Viridiplantae</taxon>
        <taxon>Streptophyta</taxon>
        <taxon>Embryophyta</taxon>
        <taxon>Tracheophyta</taxon>
        <taxon>Spermatophyta</taxon>
        <taxon>Magnoliopsida</taxon>
        <taxon>eudicotyledons</taxon>
        <taxon>Gunneridae</taxon>
        <taxon>Pentapetalae</taxon>
        <taxon>rosids</taxon>
        <taxon>fabids</taxon>
        <taxon>Rosales</taxon>
        <taxon>Rosaceae</taxon>
        <taxon>Rosoideae</taxon>
        <taxon>Rosoideae incertae sedis</taxon>
        <taxon>Rubus</taxon>
    </lineage>
</organism>
<feature type="region of interest" description="Disordered" evidence="1">
    <location>
        <begin position="1"/>
        <end position="23"/>
    </location>
</feature>
<dbReference type="AlphaFoldDB" id="A0AAW1WGG7"/>
<feature type="domain" description="MULE transposase" evidence="3">
    <location>
        <begin position="289"/>
        <end position="383"/>
    </location>
</feature>
<feature type="region of interest" description="Disordered" evidence="1">
    <location>
        <begin position="93"/>
        <end position="129"/>
    </location>
</feature>
<dbReference type="Pfam" id="PF10551">
    <property type="entry name" value="MULE"/>
    <property type="match status" value="1"/>
</dbReference>
<comment type="caution">
    <text evidence="4">The sequence shown here is derived from an EMBL/GenBank/DDBJ whole genome shotgun (WGS) entry which is preliminary data.</text>
</comment>
<keyword evidence="5" id="KW-1185">Reference proteome</keyword>
<dbReference type="InterPro" id="IPR018289">
    <property type="entry name" value="MULE_transposase_dom"/>
</dbReference>
<reference evidence="4 5" key="1">
    <citation type="journal article" date="2023" name="G3 (Bethesda)">
        <title>A chromosome-length genome assembly and annotation of blackberry (Rubus argutus, cv. 'Hillquist').</title>
        <authorList>
            <person name="Bruna T."/>
            <person name="Aryal R."/>
            <person name="Dudchenko O."/>
            <person name="Sargent D.J."/>
            <person name="Mead D."/>
            <person name="Buti M."/>
            <person name="Cavallini A."/>
            <person name="Hytonen T."/>
            <person name="Andres J."/>
            <person name="Pham M."/>
            <person name="Weisz D."/>
            <person name="Mascagni F."/>
            <person name="Usai G."/>
            <person name="Natali L."/>
            <person name="Bassil N."/>
            <person name="Fernandez G.E."/>
            <person name="Lomsadze A."/>
            <person name="Armour M."/>
            <person name="Olukolu B."/>
            <person name="Poorten T."/>
            <person name="Britton C."/>
            <person name="Davik J."/>
            <person name="Ashrafi H."/>
            <person name="Aiden E.L."/>
            <person name="Borodovsky M."/>
            <person name="Worthington M."/>
        </authorList>
    </citation>
    <scope>NUCLEOTIDE SEQUENCE [LARGE SCALE GENOMIC DNA]</scope>
    <source>
        <strain evidence="4">PI 553951</strain>
    </source>
</reference>
<name>A0AAW1WGG7_RUBAR</name>
<gene>
    <name evidence="4" type="ORF">M0R45_031449</name>
</gene>
<dbReference type="PANTHER" id="PTHR47718">
    <property type="entry name" value="OS01G0519700 PROTEIN"/>
    <property type="match status" value="1"/>
</dbReference>
<dbReference type="EMBL" id="JBEDUW010000006">
    <property type="protein sequence ID" value="KAK9923014.1"/>
    <property type="molecule type" value="Genomic_DNA"/>
</dbReference>
<feature type="compositionally biased region" description="Basic and acidic residues" evidence="1">
    <location>
        <begin position="8"/>
        <end position="23"/>
    </location>
</feature>
<dbReference type="PANTHER" id="PTHR47718:SF15">
    <property type="entry name" value="PROTEIN FAR1-RELATED SEQUENCE 5-LIKE"/>
    <property type="match status" value="1"/>
</dbReference>
<proteinExistence type="predicted"/>
<evidence type="ECO:0008006" key="6">
    <source>
        <dbReference type="Google" id="ProtNLM"/>
    </source>
</evidence>
<evidence type="ECO:0000259" key="3">
    <source>
        <dbReference type="Pfam" id="PF10551"/>
    </source>
</evidence>
<evidence type="ECO:0000259" key="2">
    <source>
        <dbReference type="Pfam" id="PF03101"/>
    </source>
</evidence>
<evidence type="ECO:0000313" key="4">
    <source>
        <dbReference type="EMBL" id="KAK9923014.1"/>
    </source>
</evidence>
<dbReference type="Pfam" id="PF03101">
    <property type="entry name" value="FAR1"/>
    <property type="match status" value="1"/>
</dbReference>
<protein>
    <recommendedName>
        <fullName evidence="6">Protein FAR1-RELATED SEQUENCE</fullName>
    </recommendedName>
</protein>
<sequence>MTESAQESSDRQSKEAPHIGSEEVTDCLHYKGKKFEDLQPEDLDGVVFKSIEEVDQFYAYYSLAVGFSVRKQKCDYNRAALISRRQLVCSREGQRKLGAPRKKPKIGNEQKPGKQDVSGPEENKKRLPPSHRVTRCNCEARLTVRLCQTRGVYYASEFVTKHNHQLARPEHVRFLRSHRNVLDHDIAQVTALRKVSVSTCRAYELLVHQAGGYEFVGFTIKDLYNRLDSGRREIMVNGDGQAAISFMNLKASRDPHFYCFFQVDEQGRLANLFWRDSQSLTDYMRFGDVLIMDSTYKTNIYGQPLVVFVGVNNHRATVLFGCALLVNETEDTYNWVIASFISSMNGKKPISVITDGDPAMRNAVASLIPEARHRLCSWHIAKNVCQNIHDVDIQKDFFHLIYAGLMVDEWESAWNYMVTMNGLETNTWVIGMYNKRNMWAEAFFKDHFFGGVSSTQRYEGMHRNLKGGLGRYMRLYEILPRVDKTIARIRDRVLQDDCRSLNSDPLVGRHMRCIQEQIAKKFTHDIFLLLKDQIDFESKFVVDARNELPECGCIVFSLTQYNKRWTKDVGGLEMPSRNGGFPENSVRIARYGEMMAECVQLCFAASFSDESYEETMVALRRMRITKNKFKGRPEESTDVNTDARHCNVIKDPVICKTKGSHSNPATTNDCAPMQSKGGRGCKFCGMRGHNIRTCKEATKVGGNNRGNLGGSGASTCEANQFPTDPPHEDICRAQNVGVASQLQSSALIHHSEEARTFDFFFRL</sequence>
<evidence type="ECO:0000256" key="1">
    <source>
        <dbReference type="SAM" id="MobiDB-lite"/>
    </source>
</evidence>
<evidence type="ECO:0000313" key="5">
    <source>
        <dbReference type="Proteomes" id="UP001457282"/>
    </source>
</evidence>
<accession>A0AAW1WGG7</accession>
<feature type="domain" description="FAR1" evidence="2">
    <location>
        <begin position="56"/>
        <end position="167"/>
    </location>
</feature>
<dbReference type="Proteomes" id="UP001457282">
    <property type="component" value="Unassembled WGS sequence"/>
</dbReference>